<evidence type="ECO:0000256" key="2">
    <source>
        <dbReference type="ARBA" id="ARBA00006722"/>
    </source>
</evidence>
<comment type="similarity">
    <text evidence="2">Belongs to the DEFL family.</text>
</comment>
<evidence type="ECO:0000256" key="6">
    <source>
        <dbReference type="ARBA" id="ARBA00022729"/>
    </source>
</evidence>
<dbReference type="GO" id="GO:0031640">
    <property type="term" value="P:killing of cells of another organism"/>
    <property type="evidence" value="ECO:0007669"/>
    <property type="project" value="UniProtKB-KW"/>
</dbReference>
<protein>
    <recommendedName>
        <fullName evidence="11">Knottin scorpion toxin-like domain-containing protein</fullName>
    </recommendedName>
</protein>
<keyword evidence="10" id="KW-1185">Reference proteome</keyword>
<evidence type="ECO:0000256" key="3">
    <source>
        <dbReference type="ARBA" id="ARBA00022525"/>
    </source>
</evidence>
<evidence type="ECO:0000256" key="5">
    <source>
        <dbReference type="ARBA" id="ARBA00022577"/>
    </source>
</evidence>
<reference evidence="9" key="3">
    <citation type="journal article" date="2017" name="Nature">
        <title>Genome sequence of the progenitor of the wheat D genome Aegilops tauschii.</title>
        <authorList>
            <person name="Luo M.C."/>
            <person name="Gu Y.Q."/>
            <person name="Puiu D."/>
            <person name="Wang H."/>
            <person name="Twardziok S.O."/>
            <person name="Deal K.R."/>
            <person name="Huo N."/>
            <person name="Zhu T."/>
            <person name="Wang L."/>
            <person name="Wang Y."/>
            <person name="McGuire P.E."/>
            <person name="Liu S."/>
            <person name="Long H."/>
            <person name="Ramasamy R.K."/>
            <person name="Rodriguez J.C."/>
            <person name="Van S.L."/>
            <person name="Yuan L."/>
            <person name="Wang Z."/>
            <person name="Xia Z."/>
            <person name="Xiao L."/>
            <person name="Anderson O.D."/>
            <person name="Ouyang S."/>
            <person name="Liang Y."/>
            <person name="Zimin A.V."/>
            <person name="Pertea G."/>
            <person name="Qi P."/>
            <person name="Bennetzen J.L."/>
            <person name="Dai X."/>
            <person name="Dawson M.W."/>
            <person name="Muller H.G."/>
            <person name="Kugler K."/>
            <person name="Rivarola-Duarte L."/>
            <person name="Spannagl M."/>
            <person name="Mayer K.F.X."/>
            <person name="Lu F.H."/>
            <person name="Bevan M.W."/>
            <person name="Leroy P."/>
            <person name="Li P."/>
            <person name="You F.M."/>
            <person name="Sun Q."/>
            <person name="Liu Z."/>
            <person name="Lyons E."/>
            <person name="Wicker T."/>
            <person name="Salzberg S.L."/>
            <person name="Devos K.M."/>
            <person name="Dvorak J."/>
        </authorList>
    </citation>
    <scope>NUCLEOTIDE SEQUENCE [LARGE SCALE GENOMIC DNA]</scope>
    <source>
        <strain evidence="9">cv. AL8/78</strain>
    </source>
</reference>
<reference evidence="9" key="4">
    <citation type="submission" date="2019-03" db="UniProtKB">
        <authorList>
            <consortium name="EnsemblPlants"/>
        </authorList>
    </citation>
    <scope>IDENTIFICATION</scope>
</reference>
<dbReference type="Gramene" id="AET6Gv20932700.1">
    <property type="protein sequence ID" value="AET6Gv20932700.1"/>
    <property type="gene ID" value="AET6Gv20932700"/>
</dbReference>
<proteinExistence type="inferred from homology"/>
<keyword evidence="6 8" id="KW-0732">Signal</keyword>
<feature type="chain" id="PRO_5019314764" description="Knottin scorpion toxin-like domain-containing protein" evidence="8">
    <location>
        <begin position="33"/>
        <end position="104"/>
    </location>
</feature>
<dbReference type="InterPro" id="IPR010851">
    <property type="entry name" value="DEFL"/>
</dbReference>
<dbReference type="Proteomes" id="UP000015105">
    <property type="component" value="Chromosome 6D"/>
</dbReference>
<comment type="subcellular location">
    <subcellularLocation>
        <location evidence="1">Secreted</location>
    </subcellularLocation>
</comment>
<evidence type="ECO:0000313" key="10">
    <source>
        <dbReference type="Proteomes" id="UP000015105"/>
    </source>
</evidence>
<evidence type="ECO:0008006" key="11">
    <source>
        <dbReference type="Google" id="ProtNLM"/>
    </source>
</evidence>
<reference evidence="9" key="5">
    <citation type="journal article" date="2021" name="G3 (Bethesda)">
        <title>Aegilops tauschii genome assembly Aet v5.0 features greater sequence contiguity and improved annotation.</title>
        <authorList>
            <person name="Wang L."/>
            <person name="Zhu T."/>
            <person name="Rodriguez J.C."/>
            <person name="Deal K.R."/>
            <person name="Dubcovsky J."/>
            <person name="McGuire P.E."/>
            <person name="Lux T."/>
            <person name="Spannagl M."/>
            <person name="Mayer K.F.X."/>
            <person name="Baldrich P."/>
            <person name="Meyers B.C."/>
            <person name="Huo N."/>
            <person name="Gu Y.Q."/>
            <person name="Zhou H."/>
            <person name="Devos K.M."/>
            <person name="Bennetzen J.L."/>
            <person name="Unver T."/>
            <person name="Budak H."/>
            <person name="Gulick P.J."/>
            <person name="Galiba G."/>
            <person name="Kalapos B."/>
            <person name="Nelson D.R."/>
            <person name="Li P."/>
            <person name="You F.M."/>
            <person name="Luo M.C."/>
            <person name="Dvorak J."/>
        </authorList>
    </citation>
    <scope>NUCLEOTIDE SEQUENCE [LARGE SCALE GENOMIC DNA]</scope>
    <source>
        <strain evidence="9">cv. AL8/78</strain>
    </source>
</reference>
<evidence type="ECO:0000256" key="1">
    <source>
        <dbReference type="ARBA" id="ARBA00004613"/>
    </source>
</evidence>
<dbReference type="GO" id="GO:0005576">
    <property type="term" value="C:extracellular region"/>
    <property type="evidence" value="ECO:0007669"/>
    <property type="project" value="UniProtKB-SubCell"/>
</dbReference>
<reference evidence="10" key="1">
    <citation type="journal article" date="2014" name="Science">
        <title>Ancient hybridizations among the ancestral genomes of bread wheat.</title>
        <authorList>
            <consortium name="International Wheat Genome Sequencing Consortium,"/>
            <person name="Marcussen T."/>
            <person name="Sandve S.R."/>
            <person name="Heier L."/>
            <person name="Spannagl M."/>
            <person name="Pfeifer M."/>
            <person name="Jakobsen K.S."/>
            <person name="Wulff B.B."/>
            <person name="Steuernagel B."/>
            <person name="Mayer K.F."/>
            <person name="Olsen O.A."/>
        </authorList>
    </citation>
    <scope>NUCLEOTIDE SEQUENCE [LARGE SCALE GENOMIC DNA]</scope>
    <source>
        <strain evidence="10">cv. AL8/78</strain>
    </source>
</reference>
<accession>A0A453Q0I4</accession>
<keyword evidence="5" id="KW-0295">Fungicide</keyword>
<keyword evidence="7" id="KW-0611">Plant defense</keyword>
<evidence type="ECO:0000256" key="7">
    <source>
        <dbReference type="ARBA" id="ARBA00022821"/>
    </source>
</evidence>
<organism evidence="9 10">
    <name type="scientific">Aegilops tauschii subsp. strangulata</name>
    <name type="common">Goatgrass</name>
    <dbReference type="NCBI Taxonomy" id="200361"/>
    <lineage>
        <taxon>Eukaryota</taxon>
        <taxon>Viridiplantae</taxon>
        <taxon>Streptophyta</taxon>
        <taxon>Embryophyta</taxon>
        <taxon>Tracheophyta</taxon>
        <taxon>Spermatophyta</taxon>
        <taxon>Magnoliopsida</taxon>
        <taxon>Liliopsida</taxon>
        <taxon>Poales</taxon>
        <taxon>Poaceae</taxon>
        <taxon>BOP clade</taxon>
        <taxon>Pooideae</taxon>
        <taxon>Triticodae</taxon>
        <taxon>Triticeae</taxon>
        <taxon>Triticinae</taxon>
        <taxon>Aegilops</taxon>
    </lineage>
</organism>
<dbReference type="PANTHER" id="PTHR34783">
    <property type="entry name" value="DEFENSIN-LIKE PROTEIN 144-RELATED"/>
    <property type="match status" value="1"/>
</dbReference>
<dbReference type="AlphaFoldDB" id="A0A453Q0I4"/>
<name>A0A453Q0I4_AEGTS</name>
<evidence type="ECO:0000313" key="9">
    <source>
        <dbReference type="EnsemblPlants" id="AET6Gv20932700.1"/>
    </source>
</evidence>
<dbReference type="GO" id="GO:0050832">
    <property type="term" value="P:defense response to fungus"/>
    <property type="evidence" value="ECO:0007669"/>
    <property type="project" value="UniProtKB-KW"/>
</dbReference>
<keyword evidence="4" id="KW-0929">Antimicrobial</keyword>
<keyword evidence="3" id="KW-0964">Secreted</keyword>
<dbReference type="PANTHER" id="PTHR34783:SF1">
    <property type="entry name" value="DEFENSIN-LIKE PROTEIN 144-RELATED"/>
    <property type="match status" value="1"/>
</dbReference>
<sequence>NYRQVFPSTQQLAKMRCTQMLLLPIAFLVLSSDVIMEASAGIGIDPISCMSNIIQPSPKPCNNQTCRKACVERIGYGTEGECVTKGCKCTYCTNWPPRQSTNEP</sequence>
<feature type="signal peptide" evidence="8">
    <location>
        <begin position="1"/>
        <end position="32"/>
    </location>
</feature>
<reference evidence="10" key="2">
    <citation type="journal article" date="2017" name="Nat. Plants">
        <title>The Aegilops tauschii genome reveals multiple impacts of transposons.</title>
        <authorList>
            <person name="Zhao G."/>
            <person name="Zou C."/>
            <person name="Li K."/>
            <person name="Wang K."/>
            <person name="Li T."/>
            <person name="Gao L."/>
            <person name="Zhang X."/>
            <person name="Wang H."/>
            <person name="Yang Z."/>
            <person name="Liu X."/>
            <person name="Jiang W."/>
            <person name="Mao L."/>
            <person name="Kong X."/>
            <person name="Jiao Y."/>
            <person name="Jia J."/>
        </authorList>
    </citation>
    <scope>NUCLEOTIDE SEQUENCE [LARGE SCALE GENOMIC DNA]</scope>
    <source>
        <strain evidence="10">cv. AL8/78</strain>
    </source>
</reference>
<dbReference type="EnsemblPlants" id="AET6Gv20932700.1">
    <property type="protein sequence ID" value="AET6Gv20932700.1"/>
    <property type="gene ID" value="AET6Gv20932700"/>
</dbReference>
<evidence type="ECO:0000256" key="8">
    <source>
        <dbReference type="SAM" id="SignalP"/>
    </source>
</evidence>
<evidence type="ECO:0000256" key="4">
    <source>
        <dbReference type="ARBA" id="ARBA00022529"/>
    </source>
</evidence>